<proteinExistence type="predicted"/>
<gene>
    <name evidence="1" type="ORF">QJS04_geneDACA015836</name>
</gene>
<protein>
    <submittedName>
        <fullName evidence="1">Transcription factor bHLH91</fullName>
    </submittedName>
</protein>
<name>A0AAV9BN34_ACOGR</name>
<sequence>MESSSSLRPLGEAADQDRILNEPLRSSWLQRKSKETTVDVRIVDDEVTIKLSQRKRSNCLLSTARILHELHLELLHVAGGNIGDYHIFMFNTKIYEGSSVYASAIAKKLIEVVDRQYTAIHF</sequence>
<dbReference type="GO" id="GO:0048658">
    <property type="term" value="P:anther wall tapetum development"/>
    <property type="evidence" value="ECO:0007669"/>
    <property type="project" value="InterPro"/>
</dbReference>
<dbReference type="Proteomes" id="UP001179952">
    <property type="component" value="Unassembled WGS sequence"/>
</dbReference>
<dbReference type="GO" id="GO:0006355">
    <property type="term" value="P:regulation of DNA-templated transcription"/>
    <property type="evidence" value="ECO:0007669"/>
    <property type="project" value="InterPro"/>
</dbReference>
<comment type="caution">
    <text evidence="1">The sequence shown here is derived from an EMBL/GenBank/DDBJ whole genome shotgun (WGS) entry which is preliminary data.</text>
</comment>
<reference evidence="1" key="2">
    <citation type="submission" date="2023-06" db="EMBL/GenBank/DDBJ databases">
        <authorList>
            <person name="Ma L."/>
            <person name="Liu K.-W."/>
            <person name="Li Z."/>
            <person name="Hsiao Y.-Y."/>
            <person name="Qi Y."/>
            <person name="Fu T."/>
            <person name="Tang G."/>
            <person name="Zhang D."/>
            <person name="Sun W.-H."/>
            <person name="Liu D.-K."/>
            <person name="Li Y."/>
            <person name="Chen G.-Z."/>
            <person name="Liu X.-D."/>
            <person name="Liao X.-Y."/>
            <person name="Jiang Y.-T."/>
            <person name="Yu X."/>
            <person name="Hao Y."/>
            <person name="Huang J."/>
            <person name="Zhao X.-W."/>
            <person name="Ke S."/>
            <person name="Chen Y.-Y."/>
            <person name="Wu W.-L."/>
            <person name="Hsu J.-L."/>
            <person name="Lin Y.-F."/>
            <person name="Huang M.-D."/>
            <person name="Li C.-Y."/>
            <person name="Huang L."/>
            <person name="Wang Z.-W."/>
            <person name="Zhao X."/>
            <person name="Zhong W.-Y."/>
            <person name="Peng D.-H."/>
            <person name="Ahmad S."/>
            <person name="Lan S."/>
            <person name="Zhang J.-S."/>
            <person name="Tsai W.-C."/>
            <person name="Van De Peer Y."/>
            <person name="Liu Z.-J."/>
        </authorList>
    </citation>
    <scope>NUCLEOTIDE SEQUENCE</scope>
    <source>
        <strain evidence="1">SCP</strain>
        <tissue evidence="1">Leaves</tissue>
    </source>
</reference>
<dbReference type="AlphaFoldDB" id="A0AAV9BN34"/>
<dbReference type="EMBL" id="JAUJYN010000002">
    <property type="protein sequence ID" value="KAK1278100.1"/>
    <property type="molecule type" value="Genomic_DNA"/>
</dbReference>
<organism evidence="1 2">
    <name type="scientific">Acorus gramineus</name>
    <name type="common">Dwarf sweet flag</name>
    <dbReference type="NCBI Taxonomy" id="55184"/>
    <lineage>
        <taxon>Eukaryota</taxon>
        <taxon>Viridiplantae</taxon>
        <taxon>Streptophyta</taxon>
        <taxon>Embryophyta</taxon>
        <taxon>Tracheophyta</taxon>
        <taxon>Spermatophyta</taxon>
        <taxon>Magnoliopsida</taxon>
        <taxon>Liliopsida</taxon>
        <taxon>Acoraceae</taxon>
        <taxon>Acorus</taxon>
    </lineage>
</organism>
<dbReference type="InterPro" id="IPR045895">
    <property type="entry name" value="bHLH91-like"/>
</dbReference>
<reference evidence="1" key="1">
    <citation type="journal article" date="2023" name="Nat. Commun.">
        <title>Diploid and tetraploid genomes of Acorus and the evolution of monocots.</title>
        <authorList>
            <person name="Ma L."/>
            <person name="Liu K.W."/>
            <person name="Li Z."/>
            <person name="Hsiao Y.Y."/>
            <person name="Qi Y."/>
            <person name="Fu T."/>
            <person name="Tang G.D."/>
            <person name="Zhang D."/>
            <person name="Sun W.H."/>
            <person name="Liu D.K."/>
            <person name="Li Y."/>
            <person name="Chen G.Z."/>
            <person name="Liu X.D."/>
            <person name="Liao X.Y."/>
            <person name="Jiang Y.T."/>
            <person name="Yu X."/>
            <person name="Hao Y."/>
            <person name="Huang J."/>
            <person name="Zhao X.W."/>
            <person name="Ke S."/>
            <person name="Chen Y.Y."/>
            <person name="Wu W.L."/>
            <person name="Hsu J.L."/>
            <person name="Lin Y.F."/>
            <person name="Huang M.D."/>
            <person name="Li C.Y."/>
            <person name="Huang L."/>
            <person name="Wang Z.W."/>
            <person name="Zhao X."/>
            <person name="Zhong W.Y."/>
            <person name="Peng D.H."/>
            <person name="Ahmad S."/>
            <person name="Lan S."/>
            <person name="Zhang J.S."/>
            <person name="Tsai W.C."/>
            <person name="Van de Peer Y."/>
            <person name="Liu Z.J."/>
        </authorList>
    </citation>
    <scope>NUCLEOTIDE SEQUENCE</scope>
    <source>
        <strain evidence="1">SCP</strain>
    </source>
</reference>
<accession>A0AAV9BN34</accession>
<keyword evidence="2" id="KW-1185">Reference proteome</keyword>
<evidence type="ECO:0000313" key="2">
    <source>
        <dbReference type="Proteomes" id="UP001179952"/>
    </source>
</evidence>
<dbReference type="PANTHER" id="PTHR46834">
    <property type="entry name" value="TRANSCRIPTION FACTOR BHLH91"/>
    <property type="match status" value="1"/>
</dbReference>
<dbReference type="PANTHER" id="PTHR46834:SF1">
    <property type="entry name" value="TRANSCRIPTION FACTOR BHLH10"/>
    <property type="match status" value="1"/>
</dbReference>
<evidence type="ECO:0000313" key="1">
    <source>
        <dbReference type="EMBL" id="KAK1278100.1"/>
    </source>
</evidence>